<dbReference type="CDD" id="cd14014">
    <property type="entry name" value="STKc_PknB_like"/>
    <property type="match status" value="1"/>
</dbReference>
<reference evidence="8 9" key="1">
    <citation type="submission" date="2019-08" db="EMBL/GenBank/DDBJ databases">
        <title>Deep-cultivation of Planctomycetes and their phenomic and genomic characterization uncovers novel biology.</title>
        <authorList>
            <person name="Wiegand S."/>
            <person name="Jogler M."/>
            <person name="Boedeker C."/>
            <person name="Pinto D."/>
            <person name="Vollmers J."/>
            <person name="Rivas-Marin E."/>
            <person name="Kohn T."/>
            <person name="Peeters S.H."/>
            <person name="Heuer A."/>
            <person name="Rast P."/>
            <person name="Oberbeckmann S."/>
            <person name="Bunk B."/>
            <person name="Jeske O."/>
            <person name="Meyerdierks A."/>
            <person name="Storesund J.E."/>
            <person name="Kallscheuer N."/>
            <person name="Luecker S."/>
            <person name="Lage O.M."/>
            <person name="Pohl T."/>
            <person name="Merkel B.J."/>
            <person name="Hornburger P."/>
            <person name="Mueller R.-W."/>
            <person name="Bruemmer F."/>
            <person name="Labrenz M."/>
            <person name="Spormann A.M."/>
            <person name="Op den Camp H."/>
            <person name="Overmann J."/>
            <person name="Amann R."/>
            <person name="Jetten M.S.M."/>
            <person name="Mascher T."/>
            <person name="Medema M.H."/>
            <person name="Devos D.P."/>
            <person name="Kaster A.-K."/>
            <person name="Ovreas L."/>
            <person name="Rohde M."/>
            <person name="Galperin M.Y."/>
            <person name="Jogler C."/>
        </authorList>
    </citation>
    <scope>NUCLEOTIDE SEQUENCE [LARGE SCALE GENOMIC DNA]</scope>
    <source>
        <strain evidence="8 9">FC18</strain>
    </source>
</reference>
<dbReference type="EC" id="2.7.11.1" evidence="8"/>
<dbReference type="RefSeq" id="WP_075082094.1">
    <property type="nucleotide sequence ID" value="NZ_CP042912.1"/>
</dbReference>
<evidence type="ECO:0000256" key="4">
    <source>
        <dbReference type="ARBA" id="ARBA00022777"/>
    </source>
</evidence>
<dbReference type="InterPro" id="IPR000719">
    <property type="entry name" value="Prot_kinase_dom"/>
</dbReference>
<evidence type="ECO:0000256" key="2">
    <source>
        <dbReference type="ARBA" id="ARBA00022679"/>
    </source>
</evidence>
<evidence type="ECO:0000313" key="8">
    <source>
        <dbReference type="EMBL" id="QEG23417.1"/>
    </source>
</evidence>
<evidence type="ECO:0000256" key="3">
    <source>
        <dbReference type="ARBA" id="ARBA00022741"/>
    </source>
</evidence>
<dbReference type="Gene3D" id="3.30.200.20">
    <property type="entry name" value="Phosphorylase Kinase, domain 1"/>
    <property type="match status" value="1"/>
</dbReference>
<dbReference type="GO" id="GO:0004674">
    <property type="term" value="F:protein serine/threonine kinase activity"/>
    <property type="evidence" value="ECO:0007669"/>
    <property type="project" value="UniProtKB-EC"/>
</dbReference>
<feature type="compositionally biased region" description="Polar residues" evidence="6">
    <location>
        <begin position="16"/>
        <end position="27"/>
    </location>
</feature>
<dbReference type="OrthoDB" id="6111975at2"/>
<keyword evidence="2 8" id="KW-0808">Transferase</keyword>
<dbReference type="STRING" id="980251.GCA_001642875_02758"/>
<evidence type="ECO:0000256" key="1">
    <source>
        <dbReference type="ARBA" id="ARBA00004167"/>
    </source>
</evidence>
<keyword evidence="4 8" id="KW-0418">Kinase</keyword>
<feature type="domain" description="Protein kinase" evidence="7">
    <location>
        <begin position="68"/>
        <end position="356"/>
    </location>
</feature>
<feature type="region of interest" description="Disordered" evidence="6">
    <location>
        <begin position="1"/>
        <end position="28"/>
    </location>
</feature>
<evidence type="ECO:0000256" key="6">
    <source>
        <dbReference type="SAM" id="MobiDB-lite"/>
    </source>
</evidence>
<evidence type="ECO:0000259" key="7">
    <source>
        <dbReference type="PROSITE" id="PS50011"/>
    </source>
</evidence>
<keyword evidence="3" id="KW-0547">Nucleotide-binding</keyword>
<dbReference type="GO" id="GO:0005524">
    <property type="term" value="F:ATP binding"/>
    <property type="evidence" value="ECO:0007669"/>
    <property type="project" value="UniProtKB-KW"/>
</dbReference>
<dbReference type="InterPro" id="IPR023393">
    <property type="entry name" value="START-like_dom_sf"/>
</dbReference>
<evidence type="ECO:0000313" key="9">
    <source>
        <dbReference type="Proteomes" id="UP000322214"/>
    </source>
</evidence>
<dbReference type="Gene3D" id="3.30.530.20">
    <property type="match status" value="1"/>
</dbReference>
<dbReference type="Pfam" id="PF19363">
    <property type="entry name" value="DUF5939"/>
    <property type="match status" value="1"/>
</dbReference>
<organism evidence="8 9">
    <name type="scientific">Mariniblastus fucicola</name>
    <dbReference type="NCBI Taxonomy" id="980251"/>
    <lineage>
        <taxon>Bacteria</taxon>
        <taxon>Pseudomonadati</taxon>
        <taxon>Planctomycetota</taxon>
        <taxon>Planctomycetia</taxon>
        <taxon>Pirellulales</taxon>
        <taxon>Pirellulaceae</taxon>
        <taxon>Mariniblastus</taxon>
    </lineage>
</organism>
<dbReference type="InterPro" id="IPR045983">
    <property type="entry name" value="GUC-dom-containing_N"/>
</dbReference>
<dbReference type="SMART" id="SM00220">
    <property type="entry name" value="S_TKc"/>
    <property type="match status" value="1"/>
</dbReference>
<dbReference type="PANTHER" id="PTHR43289">
    <property type="entry name" value="MITOGEN-ACTIVATED PROTEIN KINASE KINASE KINASE 20-RELATED"/>
    <property type="match status" value="1"/>
</dbReference>
<accession>A0A5B9P9J2</accession>
<protein>
    <submittedName>
        <fullName evidence="8">Serine/threonine-protein kinase PknB</fullName>
        <ecNumber evidence="8">2.7.11.1</ecNumber>
    </submittedName>
</protein>
<dbReference type="SUPFAM" id="SSF56112">
    <property type="entry name" value="Protein kinase-like (PK-like)"/>
    <property type="match status" value="1"/>
</dbReference>
<evidence type="ECO:0000256" key="5">
    <source>
        <dbReference type="ARBA" id="ARBA00022840"/>
    </source>
</evidence>
<dbReference type="InterPro" id="IPR011009">
    <property type="entry name" value="Kinase-like_dom_sf"/>
</dbReference>
<dbReference type="Proteomes" id="UP000322214">
    <property type="component" value="Chromosome"/>
</dbReference>
<dbReference type="PANTHER" id="PTHR43289:SF6">
    <property type="entry name" value="SERINE_THREONINE-PROTEIN KINASE NEKL-3"/>
    <property type="match status" value="1"/>
</dbReference>
<dbReference type="Gene3D" id="3.30.70.1230">
    <property type="entry name" value="Nucleotide cyclase"/>
    <property type="match status" value="1"/>
</dbReference>
<dbReference type="Pfam" id="PF00069">
    <property type="entry name" value="Pkinase"/>
    <property type="match status" value="1"/>
</dbReference>
<dbReference type="EMBL" id="CP042912">
    <property type="protein sequence ID" value="QEG23417.1"/>
    <property type="molecule type" value="Genomic_DNA"/>
</dbReference>
<gene>
    <name evidence="8" type="primary">pknB_23</name>
    <name evidence="8" type="ORF">MFFC18_33160</name>
</gene>
<dbReference type="SUPFAM" id="SSF55961">
    <property type="entry name" value="Bet v1-like"/>
    <property type="match status" value="1"/>
</dbReference>
<keyword evidence="5" id="KW-0067">ATP-binding</keyword>
<dbReference type="AlphaFoldDB" id="A0A5B9P9J2"/>
<keyword evidence="9" id="KW-1185">Reference proteome</keyword>
<dbReference type="PROSITE" id="PS50011">
    <property type="entry name" value="PROTEIN_KINASE_DOM"/>
    <property type="match status" value="1"/>
</dbReference>
<proteinExistence type="predicted"/>
<sequence>MDGDETIPNDHERETTPSAGSNSSSEADFTLNAPSFEEVAKTNIVFDNNAAPMQIFDRAKLPQVFGNYRLDEIVGEGGAGVVFKATPLAEVDSSSPTSVAVKVIRPAIMANSRAVQRFEKESRILASINCRYATRFIEFGKESGVYFIVSEFVSGVTLRNVIAQTKLLPGKVSLRLIADLLKAIQAIHDAGAIHRDVKPGNVIVAFDESPLSQTPQIENFSVAKLTDFGLARNLDQTESMDMTRQQSMMGTPLYMAPEQFTDSRSVDARADIYSVGVTLYQLLAGRPPFVSEEAIELGEMHRRESPMPLTIVRSDISEAISQVVLKALEKSPDMRYQTAEEMLADVQRILDGQPTVLHTLPQVPDNRVSSVRRYAFEWTLSASAKQLWPLVSDTDRFNRAIDLPAPEFSFDHSGKEKQVFATAKFNGMAVRWREHPFQWNSGRELSVLREFEKGPFEWVTSTVELQPLTQNRTRVVHKFEVQPRGLLGRMFTPIQFGLLTGKGLKKAYARIDRIAQNESCGYACDFPYAAAPKLTAGQRKLIEGRTMALGQAIGNVSRAESFTDYLVTVADPFVAKIRPIVLGRKLGCSTNDALELCFRAVESSLIGLHWDIICPVCRVSAGNVSVLEQVDQHSHCEACNQGFEIDFTKTVEAVFCINPEVRHVEQKTFCIGGPFHAPHVLAQNHLLPDQQVQFEADVAPGRYEARAPQFDRSPSMDVSNESERRRAKFLFGSEMEQPASSVGAGQVVISIGNQSDREILVRFQQQAETGDAFSAAAAFEHPLFSKLMPERLLQPDQLVGKSNAYLLTVGLTDADELAEQVGEIMIREAWKSIQNRFSEPAATATAAEFSGDVAVIAFDNVFDLVKSLLVLLDKLGDTNPVLCDGCFGISSGQIMSGSQTNQPAIFGKAIRNAKSLVASQPCGTMLVAAEIWELLTSEHSDASGVLAKFTKHSDPTNVNGKAFVRLSRA</sequence>
<dbReference type="Gene3D" id="1.10.510.10">
    <property type="entry name" value="Transferase(Phosphotransferase) domain 1"/>
    <property type="match status" value="1"/>
</dbReference>
<dbReference type="InterPro" id="IPR029787">
    <property type="entry name" value="Nucleotide_cyclase"/>
</dbReference>
<dbReference type="GO" id="GO:0016020">
    <property type="term" value="C:membrane"/>
    <property type="evidence" value="ECO:0007669"/>
    <property type="project" value="UniProtKB-SubCell"/>
</dbReference>
<dbReference type="KEGG" id="mff:MFFC18_33160"/>
<comment type="subcellular location">
    <subcellularLocation>
        <location evidence="1">Membrane</location>
        <topology evidence="1">Single-pass membrane protein</topology>
    </subcellularLocation>
</comment>
<name>A0A5B9P9J2_9BACT</name>